<feature type="region of interest" description="Disordered" evidence="2">
    <location>
        <begin position="1298"/>
        <end position="1360"/>
    </location>
</feature>
<proteinExistence type="predicted"/>
<dbReference type="EMBL" id="JAFDVH010000004">
    <property type="protein sequence ID" value="KAG7481571.1"/>
    <property type="molecule type" value="Genomic_DNA"/>
</dbReference>
<feature type="region of interest" description="Disordered" evidence="2">
    <location>
        <begin position="915"/>
        <end position="1018"/>
    </location>
</feature>
<dbReference type="InterPro" id="IPR001715">
    <property type="entry name" value="CH_dom"/>
</dbReference>
<evidence type="ECO:0000313" key="4">
    <source>
        <dbReference type="EMBL" id="KAG7481571.1"/>
    </source>
</evidence>
<dbReference type="OrthoDB" id="62528at2759"/>
<keyword evidence="5" id="KW-1185">Reference proteome</keyword>
<dbReference type="Pfam" id="PF06294">
    <property type="entry name" value="CH_2"/>
    <property type="match status" value="1"/>
</dbReference>
<dbReference type="InterPro" id="IPR036872">
    <property type="entry name" value="CH_dom_sf"/>
</dbReference>
<dbReference type="Gene3D" id="3.40.50.300">
    <property type="entry name" value="P-loop containing nucleotide triphosphate hydrolases"/>
    <property type="match status" value="1"/>
</dbReference>
<feature type="compositionally biased region" description="Basic and acidic residues" evidence="2">
    <location>
        <begin position="1225"/>
        <end position="1245"/>
    </location>
</feature>
<dbReference type="SUPFAM" id="SSF52540">
    <property type="entry name" value="P-loop containing nucleoside triphosphate hydrolases"/>
    <property type="match status" value="1"/>
</dbReference>
<feature type="compositionally biased region" description="Low complexity" evidence="2">
    <location>
        <begin position="1318"/>
        <end position="1328"/>
    </location>
</feature>
<feature type="region of interest" description="Disordered" evidence="2">
    <location>
        <begin position="785"/>
        <end position="820"/>
    </location>
</feature>
<dbReference type="InterPro" id="IPR027417">
    <property type="entry name" value="P-loop_NTPase"/>
</dbReference>
<dbReference type="InterPro" id="IPR056199">
    <property type="entry name" value="SPEF2_C"/>
</dbReference>
<dbReference type="PANTHER" id="PTHR14919">
    <property type="entry name" value="KPL2-RELATED"/>
    <property type="match status" value="1"/>
</dbReference>
<dbReference type="Pfam" id="PF00406">
    <property type="entry name" value="ADK"/>
    <property type="match status" value="1"/>
</dbReference>
<feature type="compositionally biased region" description="Basic and acidic residues" evidence="2">
    <location>
        <begin position="1261"/>
        <end position="1271"/>
    </location>
</feature>
<organism evidence="4 5">
    <name type="scientific">Megalops atlanticus</name>
    <name type="common">Tarpon</name>
    <name type="synonym">Clupea gigantea</name>
    <dbReference type="NCBI Taxonomy" id="7932"/>
    <lineage>
        <taxon>Eukaryota</taxon>
        <taxon>Metazoa</taxon>
        <taxon>Chordata</taxon>
        <taxon>Craniata</taxon>
        <taxon>Vertebrata</taxon>
        <taxon>Euteleostomi</taxon>
        <taxon>Actinopterygii</taxon>
        <taxon>Neopterygii</taxon>
        <taxon>Teleostei</taxon>
        <taxon>Elopiformes</taxon>
        <taxon>Megalopidae</taxon>
        <taxon>Megalops</taxon>
    </lineage>
</organism>
<feature type="coiled-coil region" evidence="1">
    <location>
        <begin position="297"/>
        <end position="357"/>
    </location>
</feature>
<evidence type="ECO:0000313" key="5">
    <source>
        <dbReference type="Proteomes" id="UP001046870"/>
    </source>
</evidence>
<feature type="compositionally biased region" description="Basic and acidic residues" evidence="2">
    <location>
        <begin position="956"/>
        <end position="975"/>
    </location>
</feature>
<feature type="region of interest" description="Disordered" evidence="2">
    <location>
        <begin position="726"/>
        <end position="757"/>
    </location>
</feature>
<reference evidence="4" key="1">
    <citation type="submission" date="2021-01" db="EMBL/GenBank/DDBJ databases">
        <authorList>
            <person name="Zahm M."/>
            <person name="Roques C."/>
            <person name="Cabau C."/>
            <person name="Klopp C."/>
            <person name="Donnadieu C."/>
            <person name="Jouanno E."/>
            <person name="Lampietro C."/>
            <person name="Louis A."/>
            <person name="Herpin A."/>
            <person name="Echchiki A."/>
            <person name="Berthelot C."/>
            <person name="Parey E."/>
            <person name="Roest-Crollius H."/>
            <person name="Braasch I."/>
            <person name="Postlethwait J."/>
            <person name="Bobe J."/>
            <person name="Montfort J."/>
            <person name="Bouchez O."/>
            <person name="Begum T."/>
            <person name="Mejri S."/>
            <person name="Adams A."/>
            <person name="Chen W.-J."/>
            <person name="Guiguen Y."/>
        </authorList>
    </citation>
    <scope>NUCLEOTIDE SEQUENCE</scope>
    <source>
        <strain evidence="4">YG-15Mar2019-1</strain>
        <tissue evidence="4">Brain</tissue>
    </source>
</reference>
<dbReference type="GO" id="GO:0097225">
    <property type="term" value="C:sperm midpiece"/>
    <property type="evidence" value="ECO:0007669"/>
    <property type="project" value="TreeGrafter"/>
</dbReference>
<dbReference type="PANTHER" id="PTHR14919:SF0">
    <property type="entry name" value="SPERM FLAGELLAR PROTEIN 2"/>
    <property type="match status" value="1"/>
</dbReference>
<dbReference type="Gene3D" id="1.10.418.10">
    <property type="entry name" value="Calponin-like domain"/>
    <property type="match status" value="1"/>
</dbReference>
<sequence length="1811" mass="204788">MSDILCQWINSELRLSKPVDPSSFARDFSSGYLIGKLLQKYQLQDDFDQFSKSSMANSRLNNFTRLEPTLQLLGVPFDLGMAQAVMQERQGAATRLLYQLYIVLQKKRRLGLTGTAMETLQPAATARLNRVENDIYTERLRTVVKREADVKLQKISHKFELRGQEMYKRSIMVQNESERKRQRIQEKMRLQDIEKHRLARRKQLEIMTRIQGAIVQIPKPPPNRTLKALERQRLYRKQLEAQDVYREIAQFEKNKKRLSPAVCGTSSYSALQELSHNDALSSKPSRALGPNDVAALEQRAKRRRRFLADQLKAHEEQQERILEEQLVERLTRQTQQEKRLAVQLMQIRQQKEVLRQNRIFRERQYQEQRQRDFEEALDREAALAQQARWEHAEDIRKENELHDRIAAERAEARYRKHFDFCRGVLEQIVDLATKAGEYRLLTGNLIPAKLMREWKELLFSGKPLYEGAVVEPVPADPTPEQLIEMEKLEILNNQDYDEYSRMTGEWAWPEEGEAKQPPTNNNILGHVARRLRDIANPPAPDLPLPSFARFTLKACVLGKTLSGKTTCLAKIAQAHGVCVLSTGTLIQEAVHAFQIGEETADEARKENRVCLSKTLESCGSSTSGTDGVENGLEKEDPFGSPEAGPISQDSQQQLSKKRDVKSKLSVRAQHGAAVEKILRKGRAIPDDLLVDIIVEGIRQVPAESGWILDGFPVNLTQAKLLEKALSGADPDKADRKRDRRKSSLALDVNAPKEPPPPVPALDLALLLDVSDNLVLDRAAKQAFEEESFGQVKEDTCPPDGEEPPIGQGARDQSLPPRDKSLEKKQIQHRIMAFHDTWPKLEKWFSGRQNILVRVNAEAEDDVLFKRVEAVLQQVIVQRAEKGEDVVNDGEKPACSTPPAPAALLPAPVPAPVPVAVAPPAPTESNPTITLEGPAPKRSRSKSNSRSPKASRSRTASAKEGKGKKPETPEGKESQRRRSKSGSGGGRARSGTASMSSSSEGPRGEDTAPSEALLPAPGSGDWVYVDEPLPKEVPEYLAPYWENVCSSYVANVKTVMQNLRTERNLIISHLYNIREDFKQYLKRPDHKQEFVSQWQQDYNAVPEDMRDDLETKAELHQRLDDLRERLWDICDRRREEAEQERSGVMGDGWLQDHTAVLVNHFSALMQVEVDRFQDSLYVLRDYYKGMSGKGLPKARTEFVRIPLVDVTEEEEGNQPDKIKSPPGSAHSERTVRSPGKREDDEEEKKTRILPLIPRRPPSAEAPAKEQKESPAELSLDERLVCNIWQTAMTAINNMVSGEVQQREGEETEEQLQERERIQRASQASAAANSARDKKKASKKKGGPSPIQEPSTPPPVEEDFEEVQRKAVRAKIRQEYAAALDHEVYAVTLRLELIKARALSVVQSLQRQADQAYREMEEWLGGRFLAEMTSIDQLAEVARHHIELATKIQHELVMAGTDFFLNGDIRVVPSPVPAPRPPPLEQPVGSTLTVLQLEAFYAQLHEVAPTGVMSSQKLGEILKLVSLDMGRNALPDPWMHLSEAQILDLISAVSPGSEVLDWRLFLLSTALPWPVPSQQQLLQVLARFKAADPMETGYITEDQYLQTELWFPCEMNLPVPDDPSEPLPYNRLSNLRKFFFTLFADHEASAPRLDYMRMLLYFASHPDPIQGFVRALSIITEQPLRYRPSSSLLLKSVPYIEESASTETEEELEITGTEEGEGVSIPALLRVICHGGTWTTESCHRFHPHRKSREEYEEDLKKIYTDLGFKAEEKIPFGILSQHPLLQELMDSTSQYQLTDIHGVLQAYQSEGDSAVS</sequence>
<feature type="region of interest" description="Disordered" evidence="2">
    <location>
        <begin position="1205"/>
        <end position="1271"/>
    </location>
</feature>
<protein>
    <recommendedName>
        <fullName evidence="3">Calponin-homology (CH) domain-containing protein</fullName>
    </recommendedName>
</protein>
<feature type="compositionally biased region" description="Low complexity" evidence="2">
    <location>
        <begin position="943"/>
        <end position="953"/>
    </location>
</feature>
<dbReference type="GO" id="GO:0007288">
    <property type="term" value="P:sperm axoneme assembly"/>
    <property type="evidence" value="ECO:0007669"/>
    <property type="project" value="TreeGrafter"/>
</dbReference>
<dbReference type="GO" id="GO:0005737">
    <property type="term" value="C:cytoplasm"/>
    <property type="evidence" value="ECO:0007669"/>
    <property type="project" value="UniProtKB-ARBA"/>
</dbReference>
<evidence type="ECO:0000256" key="1">
    <source>
        <dbReference type="SAM" id="Coils"/>
    </source>
</evidence>
<feature type="compositionally biased region" description="Basic residues" evidence="2">
    <location>
        <begin position="1331"/>
        <end position="1340"/>
    </location>
</feature>
<evidence type="ECO:0000259" key="3">
    <source>
        <dbReference type="PROSITE" id="PS50021"/>
    </source>
</evidence>
<dbReference type="InterPro" id="IPR054517">
    <property type="entry name" value="SPEF2_D5"/>
</dbReference>
<dbReference type="InterPro" id="IPR052634">
    <property type="entry name" value="Sperm_flagellar-bone_growth"/>
</dbReference>
<dbReference type="Proteomes" id="UP001046870">
    <property type="component" value="Chromosome 4"/>
</dbReference>
<feature type="compositionally biased region" description="Low complexity" evidence="2">
    <location>
        <begin position="988"/>
        <end position="1000"/>
    </location>
</feature>
<dbReference type="InterPro" id="IPR010441">
    <property type="entry name" value="CH_2"/>
</dbReference>
<gene>
    <name evidence="4" type="ORF">MATL_G00067490</name>
</gene>
<feature type="domain" description="Calponin-homology (CH)" evidence="3">
    <location>
        <begin position="1"/>
        <end position="105"/>
    </location>
</feature>
<evidence type="ECO:0000256" key="2">
    <source>
        <dbReference type="SAM" id="MobiDB-lite"/>
    </source>
</evidence>
<dbReference type="PROSITE" id="PS50021">
    <property type="entry name" value="CH"/>
    <property type="match status" value="1"/>
</dbReference>
<dbReference type="Pfam" id="PF22946">
    <property type="entry name" value="SPEF2_D5"/>
    <property type="match status" value="1"/>
</dbReference>
<name>A0A9D3TI10_MEGAT</name>
<keyword evidence="1" id="KW-0175">Coiled coil</keyword>
<dbReference type="Pfam" id="PF24082">
    <property type="entry name" value="SPEF2_C"/>
    <property type="match status" value="1"/>
</dbReference>
<dbReference type="GO" id="GO:0002177">
    <property type="term" value="C:manchette"/>
    <property type="evidence" value="ECO:0007669"/>
    <property type="project" value="TreeGrafter"/>
</dbReference>
<accession>A0A9D3TI10</accession>
<feature type="compositionally biased region" description="Polar residues" evidence="2">
    <location>
        <begin position="616"/>
        <end position="625"/>
    </location>
</feature>
<feature type="region of interest" description="Disordered" evidence="2">
    <location>
        <begin position="616"/>
        <end position="665"/>
    </location>
</feature>
<comment type="caution">
    <text evidence="4">The sequence shown here is derived from an EMBL/GenBank/DDBJ whole genome shotgun (WGS) entry which is preliminary data.</text>
</comment>